<feature type="transmembrane region" description="Helical" evidence="1">
    <location>
        <begin position="179"/>
        <end position="201"/>
    </location>
</feature>
<evidence type="ECO:0000313" key="3">
    <source>
        <dbReference type="Proteomes" id="UP001219518"/>
    </source>
</evidence>
<name>A0AAE1LSA0_9NEOP</name>
<protein>
    <submittedName>
        <fullName evidence="2">Phosphoglycerate kinase</fullName>
    </submittedName>
</protein>
<gene>
    <name evidence="2" type="ORF">KUF71_020869</name>
</gene>
<comment type="caution">
    <text evidence="2">The sequence shown here is derived from an EMBL/GenBank/DDBJ whole genome shotgun (WGS) entry which is preliminary data.</text>
</comment>
<dbReference type="Proteomes" id="UP001219518">
    <property type="component" value="Unassembled WGS sequence"/>
</dbReference>
<keyword evidence="1" id="KW-0812">Transmembrane</keyword>
<evidence type="ECO:0000256" key="1">
    <source>
        <dbReference type="SAM" id="Phobius"/>
    </source>
</evidence>
<dbReference type="EMBL" id="JAHWGI010001407">
    <property type="protein sequence ID" value="KAK3929885.1"/>
    <property type="molecule type" value="Genomic_DNA"/>
</dbReference>
<dbReference type="GO" id="GO:0016301">
    <property type="term" value="F:kinase activity"/>
    <property type="evidence" value="ECO:0007669"/>
    <property type="project" value="UniProtKB-KW"/>
</dbReference>
<keyword evidence="1" id="KW-0472">Membrane</keyword>
<proteinExistence type="predicted"/>
<reference evidence="2" key="1">
    <citation type="submission" date="2021-07" db="EMBL/GenBank/DDBJ databases">
        <authorList>
            <person name="Catto M.A."/>
            <person name="Jacobson A."/>
            <person name="Kennedy G."/>
            <person name="Labadie P."/>
            <person name="Hunt B.G."/>
            <person name="Srinivasan R."/>
        </authorList>
    </citation>
    <scope>NUCLEOTIDE SEQUENCE</scope>
    <source>
        <strain evidence="2">PL_HMW_Pooled</strain>
        <tissue evidence="2">Head</tissue>
    </source>
</reference>
<dbReference type="AlphaFoldDB" id="A0AAE1LSA0"/>
<keyword evidence="2" id="KW-0808">Transferase</keyword>
<dbReference type="PANTHER" id="PTHR21824:SF4">
    <property type="entry name" value="TRANSMEMBRANE PROTEIN 177"/>
    <property type="match status" value="1"/>
</dbReference>
<feature type="transmembrane region" description="Helical" evidence="1">
    <location>
        <begin position="216"/>
        <end position="236"/>
    </location>
</feature>
<accession>A0AAE1LSA0</accession>
<keyword evidence="1" id="KW-1133">Transmembrane helix</keyword>
<dbReference type="GO" id="GO:0016020">
    <property type="term" value="C:membrane"/>
    <property type="evidence" value="ECO:0007669"/>
    <property type="project" value="TreeGrafter"/>
</dbReference>
<keyword evidence="2" id="KW-0418">Kinase</keyword>
<dbReference type="PANTHER" id="PTHR21824">
    <property type="entry name" value="TRANSMEMBRANE PROTEIN 177"/>
    <property type="match status" value="1"/>
</dbReference>
<organism evidence="2 3">
    <name type="scientific">Frankliniella fusca</name>
    <dbReference type="NCBI Taxonomy" id="407009"/>
    <lineage>
        <taxon>Eukaryota</taxon>
        <taxon>Metazoa</taxon>
        <taxon>Ecdysozoa</taxon>
        <taxon>Arthropoda</taxon>
        <taxon>Hexapoda</taxon>
        <taxon>Insecta</taxon>
        <taxon>Pterygota</taxon>
        <taxon>Neoptera</taxon>
        <taxon>Paraneoptera</taxon>
        <taxon>Thysanoptera</taxon>
        <taxon>Terebrantia</taxon>
        <taxon>Thripoidea</taxon>
        <taxon>Thripidae</taxon>
        <taxon>Frankliniella</taxon>
    </lineage>
</organism>
<keyword evidence="3" id="KW-1185">Reference proteome</keyword>
<feature type="transmembrane region" description="Helical" evidence="1">
    <location>
        <begin position="20"/>
        <end position="42"/>
    </location>
</feature>
<dbReference type="InterPro" id="IPR026620">
    <property type="entry name" value="TMEM177"/>
</dbReference>
<reference evidence="2" key="2">
    <citation type="journal article" date="2023" name="BMC Genomics">
        <title>Pest status, molecular evolution, and epigenetic factors derived from the genome assembly of Frankliniella fusca, a thysanopteran phytovirus vector.</title>
        <authorList>
            <person name="Catto M.A."/>
            <person name="Labadie P.E."/>
            <person name="Jacobson A.L."/>
            <person name="Kennedy G.G."/>
            <person name="Srinivasan R."/>
            <person name="Hunt B.G."/>
        </authorList>
    </citation>
    <scope>NUCLEOTIDE SEQUENCE</scope>
    <source>
        <strain evidence="2">PL_HMW_Pooled</strain>
    </source>
</reference>
<sequence>MQKFPKKNLLSKLNSTSFRFSSKVAFGAGFAISALCGSVVVVGNTVGLKITQHILQAEKKDVPLVPSPRLRALADKVKVDLQLSISQAASVDIFCSKLESSDVFGSFNSSYGALIGIPTFLLAESSKEVSYDQQFDGSLSEEEQAMELAKYKESSVWSDDAKCYIIAEGLELSRNSEHFIIPACTAFLTTGLGFSFAAFFIRKLDLFKYGFLQRNALYLAASFGFGTMALVILNTINNKYHFEKIVNRLSEKYIDAGIEYYEKVLVRCNFLNNCYLSIFDIMDVRIQSSNSTTRLERLKMKKEELSKRAIKE</sequence>
<evidence type="ECO:0000313" key="2">
    <source>
        <dbReference type="EMBL" id="KAK3929885.1"/>
    </source>
</evidence>